<dbReference type="Proteomes" id="UP000316621">
    <property type="component" value="Chromosome 10"/>
</dbReference>
<protein>
    <submittedName>
        <fullName evidence="1">Uncharacterized protein</fullName>
    </submittedName>
</protein>
<dbReference type="EMBL" id="CM010724">
    <property type="protein sequence ID" value="RZC81461.1"/>
    <property type="molecule type" value="Genomic_DNA"/>
</dbReference>
<evidence type="ECO:0000313" key="1">
    <source>
        <dbReference type="EMBL" id="RZC81461.1"/>
    </source>
</evidence>
<dbReference type="AlphaFoldDB" id="A0A4Y7LAZ8"/>
<accession>A0A4Y7LAZ8</accession>
<evidence type="ECO:0000313" key="2">
    <source>
        <dbReference type="Proteomes" id="UP000316621"/>
    </source>
</evidence>
<reference evidence="1 2" key="1">
    <citation type="journal article" date="2018" name="Science">
        <title>The opium poppy genome and morphinan production.</title>
        <authorList>
            <person name="Guo L."/>
            <person name="Winzer T."/>
            <person name="Yang X."/>
            <person name="Li Y."/>
            <person name="Ning Z."/>
            <person name="He Z."/>
            <person name="Teodor R."/>
            <person name="Lu Y."/>
            <person name="Bowser T.A."/>
            <person name="Graham I.A."/>
            <person name="Ye K."/>
        </authorList>
    </citation>
    <scope>NUCLEOTIDE SEQUENCE [LARGE SCALE GENOMIC DNA]</scope>
    <source>
        <strain evidence="2">cv. HN1</strain>
        <tissue evidence="1">Leaves</tissue>
    </source>
</reference>
<sequence length="212" mass="23416">MCLQELKKSLCYIYSRALFGVIEVLRKTSRFLSIPRDQNPRSGGGYGGPGSGSAKRCYRELKVGGSQIYKVDRKLCKVGFRQVFVGGRVSGGSERAKVWGRRALLVAVMEFREYNIKQFNLPVTRGLCKQLLANAQSKVKDSNKFVDIDGGDVDNQLEAVEYVVDLYECYKLAEVESARKAAKVAAIGSAVGALHLDGTAWRYLKSPHGTLL</sequence>
<keyword evidence="2" id="KW-1185">Reference proteome</keyword>
<name>A0A4Y7LAZ8_PAPSO</name>
<proteinExistence type="predicted"/>
<gene>
    <name evidence="1" type="ORF">C5167_044042</name>
</gene>
<organism evidence="1 2">
    <name type="scientific">Papaver somniferum</name>
    <name type="common">Opium poppy</name>
    <dbReference type="NCBI Taxonomy" id="3469"/>
    <lineage>
        <taxon>Eukaryota</taxon>
        <taxon>Viridiplantae</taxon>
        <taxon>Streptophyta</taxon>
        <taxon>Embryophyta</taxon>
        <taxon>Tracheophyta</taxon>
        <taxon>Spermatophyta</taxon>
        <taxon>Magnoliopsida</taxon>
        <taxon>Ranunculales</taxon>
        <taxon>Papaveraceae</taxon>
        <taxon>Papaveroideae</taxon>
        <taxon>Papaver</taxon>
    </lineage>
</organism>
<dbReference type="STRING" id="3469.A0A4Y7LAZ8"/>
<dbReference type="Gramene" id="RZC81461">
    <property type="protein sequence ID" value="RZC81461"/>
    <property type="gene ID" value="C5167_044042"/>
</dbReference>